<name>A0A2P2IHN2_RHIMU</name>
<sequence length="35" mass="3751">MCQDTSSMFTATALLNVSQEAIHARVMCTALESSC</sequence>
<accession>A0A2P2IHN2</accession>
<reference evidence="1" key="1">
    <citation type="submission" date="2018-02" db="EMBL/GenBank/DDBJ databases">
        <title>Rhizophora mucronata_Transcriptome.</title>
        <authorList>
            <person name="Meera S.P."/>
            <person name="Sreeshan A."/>
            <person name="Augustine A."/>
        </authorList>
    </citation>
    <scope>NUCLEOTIDE SEQUENCE</scope>
    <source>
        <tissue evidence="1">Leaf</tissue>
    </source>
</reference>
<proteinExistence type="predicted"/>
<dbReference type="EMBL" id="GGEC01000260">
    <property type="protein sequence ID" value="MBW80743.1"/>
    <property type="molecule type" value="Transcribed_RNA"/>
</dbReference>
<evidence type="ECO:0000313" key="1">
    <source>
        <dbReference type="EMBL" id="MBW80743.1"/>
    </source>
</evidence>
<organism evidence="1">
    <name type="scientific">Rhizophora mucronata</name>
    <name type="common">Asiatic mangrove</name>
    <dbReference type="NCBI Taxonomy" id="61149"/>
    <lineage>
        <taxon>Eukaryota</taxon>
        <taxon>Viridiplantae</taxon>
        <taxon>Streptophyta</taxon>
        <taxon>Embryophyta</taxon>
        <taxon>Tracheophyta</taxon>
        <taxon>Spermatophyta</taxon>
        <taxon>Magnoliopsida</taxon>
        <taxon>eudicotyledons</taxon>
        <taxon>Gunneridae</taxon>
        <taxon>Pentapetalae</taxon>
        <taxon>rosids</taxon>
        <taxon>fabids</taxon>
        <taxon>Malpighiales</taxon>
        <taxon>Rhizophoraceae</taxon>
        <taxon>Rhizophora</taxon>
    </lineage>
</organism>
<protein>
    <submittedName>
        <fullName evidence="1">Uncharacterized protein</fullName>
    </submittedName>
</protein>
<dbReference type="AlphaFoldDB" id="A0A2P2IHN2"/>